<gene>
    <name evidence="5" type="ORF">J3U88_20905</name>
</gene>
<dbReference type="GO" id="GO:0009166">
    <property type="term" value="P:nucleotide catabolic process"/>
    <property type="evidence" value="ECO:0007669"/>
    <property type="project" value="InterPro"/>
</dbReference>
<comment type="caution">
    <text evidence="5">The sequence shown here is derived from an EMBL/GenBank/DDBJ whole genome shotgun (WGS) entry which is preliminary data.</text>
</comment>
<evidence type="ECO:0000259" key="3">
    <source>
        <dbReference type="Pfam" id="PF00149"/>
    </source>
</evidence>
<dbReference type="GO" id="GO:0000166">
    <property type="term" value="F:nucleotide binding"/>
    <property type="evidence" value="ECO:0007669"/>
    <property type="project" value="UniProtKB-KW"/>
</dbReference>
<dbReference type="Pfam" id="PF00149">
    <property type="entry name" value="Metallophos"/>
    <property type="match status" value="1"/>
</dbReference>
<keyword evidence="2" id="KW-0547">Nucleotide-binding</keyword>
<dbReference type="Proteomes" id="UP000664417">
    <property type="component" value="Unassembled WGS sequence"/>
</dbReference>
<comment type="similarity">
    <text evidence="2">Belongs to the 5'-nucleotidase family.</text>
</comment>
<dbReference type="Gene3D" id="3.90.780.10">
    <property type="entry name" value="5'-Nucleotidase, C-terminal domain"/>
    <property type="match status" value="1"/>
</dbReference>
<proteinExistence type="inferred from homology"/>
<keyword evidence="2" id="KW-0378">Hydrolase</keyword>
<dbReference type="PANTHER" id="PTHR11575:SF24">
    <property type="entry name" value="5'-NUCLEOTIDASE"/>
    <property type="match status" value="1"/>
</dbReference>
<sequence>MKRVFSVFLVTAFLWLAACQTQTESPEPTPTTAPPTQKAIILAINDVYRIEGAANGTLGGLARVRTLRKQLEADGAPVLLLHAGDALSPNTMSKHFSGGEQMIDILNLMDGARDTVDPYMVMTFGNHEFDIKEADMLDARVEQSEFTWLDTNIDWADTPDSKEELVQADNLLATTVIPVGDMKIGVFSLTTPDTQPDYIDGFGALEQTTLEVCAALREQGADVVVGLTHLRASEDEELLRKLAAKGPDLIVGGHDHTEIARNIDGRWLVKADADALSARVVTIEKDGGTLQVKQNLVKLGEGALAEKDETVEAAVVDWMKKFDPEGKRLEPVGTTQVVLTAEELTIRKYETNIGNWIADQMRTAYPNQKVDLALINSGSLRLNDVIPVGAVRKGHIDELLPYQTGVFVVELSGADVKRALNRSIEDWTGSGHYLQVSGIRFTHNAKAQTVSDIRVGDGDQAAPLDEQKTYAVAISSYIAGGGDGYPYLKDATRLAQGVDLEELLLERLKQAGETGIAPKVEGRVNTIE</sequence>
<dbReference type="EMBL" id="JAFREP010000020">
    <property type="protein sequence ID" value="MBO1320950.1"/>
    <property type="molecule type" value="Genomic_DNA"/>
</dbReference>
<dbReference type="PROSITE" id="PS51257">
    <property type="entry name" value="PROKAR_LIPOPROTEIN"/>
    <property type="match status" value="1"/>
</dbReference>
<dbReference type="RefSeq" id="WP_207860925.1">
    <property type="nucleotide sequence ID" value="NZ_JAFREP010000020.1"/>
</dbReference>
<organism evidence="5 6">
    <name type="scientific">Acanthopleuribacter pedis</name>
    <dbReference type="NCBI Taxonomy" id="442870"/>
    <lineage>
        <taxon>Bacteria</taxon>
        <taxon>Pseudomonadati</taxon>
        <taxon>Acidobacteriota</taxon>
        <taxon>Holophagae</taxon>
        <taxon>Acanthopleuribacterales</taxon>
        <taxon>Acanthopleuribacteraceae</taxon>
        <taxon>Acanthopleuribacter</taxon>
    </lineage>
</organism>
<evidence type="ECO:0000256" key="1">
    <source>
        <dbReference type="ARBA" id="ARBA00022729"/>
    </source>
</evidence>
<keyword evidence="1 2" id="KW-0732">Signal</keyword>
<dbReference type="AlphaFoldDB" id="A0A8J7QMX3"/>
<dbReference type="Gene3D" id="3.60.21.10">
    <property type="match status" value="1"/>
</dbReference>
<feature type="chain" id="PRO_5035337338" evidence="2">
    <location>
        <begin position="18"/>
        <end position="528"/>
    </location>
</feature>
<evidence type="ECO:0000259" key="4">
    <source>
        <dbReference type="Pfam" id="PF02872"/>
    </source>
</evidence>
<dbReference type="InterPro" id="IPR006179">
    <property type="entry name" value="5_nucleotidase/apyrase"/>
</dbReference>
<dbReference type="GO" id="GO:0016787">
    <property type="term" value="F:hydrolase activity"/>
    <property type="evidence" value="ECO:0007669"/>
    <property type="project" value="UniProtKB-KW"/>
</dbReference>
<dbReference type="SUPFAM" id="SSF55816">
    <property type="entry name" value="5'-nucleotidase (syn. UDP-sugar hydrolase), C-terminal domain"/>
    <property type="match status" value="1"/>
</dbReference>
<evidence type="ECO:0000313" key="6">
    <source>
        <dbReference type="Proteomes" id="UP000664417"/>
    </source>
</evidence>
<dbReference type="InterPro" id="IPR004843">
    <property type="entry name" value="Calcineurin-like_PHP"/>
</dbReference>
<name>A0A8J7QMX3_9BACT</name>
<keyword evidence="6" id="KW-1185">Reference proteome</keyword>
<evidence type="ECO:0000256" key="2">
    <source>
        <dbReference type="RuleBase" id="RU362119"/>
    </source>
</evidence>
<dbReference type="PANTHER" id="PTHR11575">
    <property type="entry name" value="5'-NUCLEOTIDASE-RELATED"/>
    <property type="match status" value="1"/>
</dbReference>
<protein>
    <submittedName>
        <fullName evidence="5">Bifunctional metallophosphatase/5'-nucleotidase</fullName>
    </submittedName>
</protein>
<dbReference type="Pfam" id="PF02872">
    <property type="entry name" value="5_nucleotid_C"/>
    <property type="match status" value="1"/>
</dbReference>
<feature type="signal peptide" evidence="2">
    <location>
        <begin position="1"/>
        <end position="17"/>
    </location>
</feature>
<dbReference type="InterPro" id="IPR008334">
    <property type="entry name" value="5'-Nucleotdase_C"/>
</dbReference>
<accession>A0A8J7QMX3</accession>
<feature type="domain" description="Calcineurin-like phosphoesterase" evidence="3">
    <location>
        <begin position="41"/>
        <end position="257"/>
    </location>
</feature>
<dbReference type="PRINTS" id="PR01607">
    <property type="entry name" value="APYRASEFAMLY"/>
</dbReference>
<evidence type="ECO:0000313" key="5">
    <source>
        <dbReference type="EMBL" id="MBO1320950.1"/>
    </source>
</evidence>
<dbReference type="InterPro" id="IPR036907">
    <property type="entry name" value="5'-Nucleotdase_C_sf"/>
</dbReference>
<reference evidence="5" key="1">
    <citation type="submission" date="2021-03" db="EMBL/GenBank/DDBJ databases">
        <authorList>
            <person name="Wang G."/>
        </authorList>
    </citation>
    <scope>NUCLEOTIDE SEQUENCE</scope>
    <source>
        <strain evidence="5">KCTC 12899</strain>
    </source>
</reference>
<dbReference type="InterPro" id="IPR029052">
    <property type="entry name" value="Metallo-depent_PP-like"/>
</dbReference>
<dbReference type="SUPFAM" id="SSF56300">
    <property type="entry name" value="Metallo-dependent phosphatases"/>
    <property type="match status" value="1"/>
</dbReference>
<feature type="domain" description="5'-Nucleotidase C-terminal" evidence="4">
    <location>
        <begin position="332"/>
        <end position="489"/>
    </location>
</feature>